<keyword evidence="2" id="KW-1185">Reference proteome</keyword>
<dbReference type="Proteomes" id="UP001165679">
    <property type="component" value="Unassembled WGS sequence"/>
</dbReference>
<dbReference type="Pfam" id="PF04267">
    <property type="entry name" value="SoxD"/>
    <property type="match status" value="1"/>
</dbReference>
<reference evidence="1" key="1">
    <citation type="submission" date="2022-09" db="EMBL/GenBank/DDBJ databases">
        <title>Rhodovastum sp. nov. RN2-1 isolated from soil in Seongnam, South Korea.</title>
        <authorList>
            <person name="Le N.T."/>
        </authorList>
    </citation>
    <scope>NUCLEOTIDE SEQUENCE</scope>
    <source>
        <strain evidence="1">RN2-1</strain>
    </source>
</reference>
<evidence type="ECO:0000313" key="1">
    <source>
        <dbReference type="EMBL" id="MCW3475532.1"/>
    </source>
</evidence>
<accession>A0AA42CI25</accession>
<dbReference type="RefSeq" id="WP_264714247.1">
    <property type="nucleotide sequence ID" value="NZ_JAPDNT010000009.1"/>
</dbReference>
<name>A0AA42CI25_9PROT</name>
<dbReference type="InterPro" id="IPR038561">
    <property type="entry name" value="SoxD_sf"/>
</dbReference>
<evidence type="ECO:0000313" key="2">
    <source>
        <dbReference type="Proteomes" id="UP001165679"/>
    </source>
</evidence>
<dbReference type="EMBL" id="JAPDNT010000009">
    <property type="protein sequence ID" value="MCW3475532.1"/>
    <property type="molecule type" value="Genomic_DNA"/>
</dbReference>
<proteinExistence type="predicted"/>
<gene>
    <name evidence="1" type="ORF">OL599_13190</name>
</gene>
<dbReference type="InterPro" id="IPR006279">
    <property type="entry name" value="SoxD"/>
</dbReference>
<organism evidence="1 2">
    <name type="scientific">Limobrevibacterium gyesilva</name>
    <dbReference type="NCBI Taxonomy" id="2991712"/>
    <lineage>
        <taxon>Bacteria</taxon>
        <taxon>Pseudomonadati</taxon>
        <taxon>Pseudomonadota</taxon>
        <taxon>Alphaproteobacteria</taxon>
        <taxon>Acetobacterales</taxon>
        <taxon>Acetobacteraceae</taxon>
        <taxon>Limobrevibacterium</taxon>
    </lineage>
</organism>
<dbReference type="Gene3D" id="3.30.2270.10">
    <property type="entry name" value="Folate-binding superfamily"/>
    <property type="match status" value="1"/>
</dbReference>
<dbReference type="AlphaFoldDB" id="A0AA42CI25"/>
<dbReference type="GO" id="GO:0008115">
    <property type="term" value="F:sarcosine oxidase activity"/>
    <property type="evidence" value="ECO:0007669"/>
    <property type="project" value="InterPro"/>
</dbReference>
<protein>
    <submittedName>
        <fullName evidence="1">Sarcosine oxidase subunit delta</fullName>
    </submittedName>
</protein>
<dbReference type="GO" id="GO:0046653">
    <property type="term" value="P:tetrahydrofolate metabolic process"/>
    <property type="evidence" value="ECO:0007669"/>
    <property type="project" value="InterPro"/>
</dbReference>
<comment type="caution">
    <text evidence="1">The sequence shown here is derived from an EMBL/GenBank/DDBJ whole genome shotgun (WGS) entry which is preliminary data.</text>
</comment>
<reference evidence="1" key="2">
    <citation type="submission" date="2022-10" db="EMBL/GenBank/DDBJ databases">
        <authorList>
            <person name="Trinh H.N."/>
        </authorList>
    </citation>
    <scope>NUCLEOTIDE SEQUENCE</scope>
    <source>
        <strain evidence="1">RN2-1</strain>
    </source>
</reference>
<sequence length="91" mass="10589">MIRIDCPYCGPRDEVEFAYRGDATVRRPSADAPADAFYDYVYTRRNPRGWHVEWWHHAAGCRQFLKVVRHTMTHEVRQVAPATTVVDVPSE</sequence>